<accession>A0ACC4CDB4</accession>
<sequence>MWTCDEVPLVNWPEIHFEKSDVPSHTREIESERVGHVVLDSRFFSSDSGQRTNFVISYINKDHTPATPIKAPAIVALFKPSAFEGDGGEAVSLGGMAMGPPPPGAKGEGGGVAGDEEGDVVGAVAGVGAGTDGAGVGAGTDGAGVGAGGGVVGAAGAGDGDLVGGAVGAAPGA</sequence>
<evidence type="ECO:0000313" key="2">
    <source>
        <dbReference type="Proteomes" id="UP000309997"/>
    </source>
</evidence>
<reference evidence="1 2" key="1">
    <citation type="journal article" date="2024" name="Plant Biotechnol. J.">
        <title>Genome and CRISPR/Cas9 system of a widespread forest tree (Populus alba) in the world.</title>
        <authorList>
            <person name="Liu Y.J."/>
            <person name="Jiang P.F."/>
            <person name="Han X.M."/>
            <person name="Li X.Y."/>
            <person name="Wang H.M."/>
            <person name="Wang Y.J."/>
            <person name="Wang X.X."/>
            <person name="Zeng Q.Y."/>
        </authorList>
    </citation>
    <scope>NUCLEOTIDE SEQUENCE [LARGE SCALE GENOMIC DNA]</scope>
    <source>
        <strain evidence="2">cv. PAL-ZL1</strain>
    </source>
</reference>
<dbReference type="EMBL" id="RCHU02000005">
    <property type="protein sequence ID" value="KAL3592287.1"/>
    <property type="molecule type" value="Genomic_DNA"/>
</dbReference>
<keyword evidence="2" id="KW-1185">Reference proteome</keyword>
<proteinExistence type="predicted"/>
<comment type="caution">
    <text evidence="1">The sequence shown here is derived from an EMBL/GenBank/DDBJ whole genome shotgun (WGS) entry which is preliminary data.</text>
</comment>
<evidence type="ECO:0000313" key="1">
    <source>
        <dbReference type="EMBL" id="KAL3592287.1"/>
    </source>
</evidence>
<protein>
    <submittedName>
        <fullName evidence="1">Uncharacterized protein</fullName>
    </submittedName>
</protein>
<organism evidence="1 2">
    <name type="scientific">Populus alba</name>
    <name type="common">White poplar</name>
    <dbReference type="NCBI Taxonomy" id="43335"/>
    <lineage>
        <taxon>Eukaryota</taxon>
        <taxon>Viridiplantae</taxon>
        <taxon>Streptophyta</taxon>
        <taxon>Embryophyta</taxon>
        <taxon>Tracheophyta</taxon>
        <taxon>Spermatophyta</taxon>
        <taxon>Magnoliopsida</taxon>
        <taxon>eudicotyledons</taxon>
        <taxon>Gunneridae</taxon>
        <taxon>Pentapetalae</taxon>
        <taxon>rosids</taxon>
        <taxon>fabids</taxon>
        <taxon>Malpighiales</taxon>
        <taxon>Salicaceae</taxon>
        <taxon>Saliceae</taxon>
        <taxon>Populus</taxon>
    </lineage>
</organism>
<dbReference type="Proteomes" id="UP000309997">
    <property type="component" value="Unassembled WGS sequence"/>
</dbReference>
<gene>
    <name evidence="1" type="ORF">D5086_010927</name>
</gene>
<name>A0ACC4CDB4_POPAL</name>